<dbReference type="Pfam" id="PF13365">
    <property type="entry name" value="Trypsin_2"/>
    <property type="match status" value="1"/>
</dbReference>
<evidence type="ECO:0000256" key="11">
    <source>
        <dbReference type="ARBA" id="ARBA00022825"/>
    </source>
</evidence>
<comment type="similarity">
    <text evidence="3">Belongs to the peptidase S1C family.</text>
</comment>
<dbReference type="Gene3D" id="2.40.10.120">
    <property type="match status" value="1"/>
</dbReference>
<dbReference type="SUPFAM" id="SSF50494">
    <property type="entry name" value="Trypsin-like serine proteases"/>
    <property type="match status" value="1"/>
</dbReference>
<feature type="binding site" evidence="15">
    <location>
        <position position="201"/>
    </location>
    <ligand>
        <name>substrate</name>
    </ligand>
</feature>
<feature type="region of interest" description="Disordered" evidence="16">
    <location>
        <begin position="135"/>
        <end position="154"/>
    </location>
</feature>
<name>A0A560BTS4_AZOBR</name>
<evidence type="ECO:0000256" key="7">
    <source>
        <dbReference type="ARBA" id="ARBA00022729"/>
    </source>
</evidence>
<dbReference type="Gene3D" id="2.30.42.10">
    <property type="match status" value="1"/>
</dbReference>
<dbReference type="InterPro" id="IPR001940">
    <property type="entry name" value="Peptidase_S1C"/>
</dbReference>
<keyword evidence="7" id="KW-0732">Signal</keyword>
<dbReference type="SUPFAM" id="SSF50156">
    <property type="entry name" value="PDZ domain-like"/>
    <property type="match status" value="2"/>
</dbReference>
<keyword evidence="10" id="KW-0378">Hydrolase</keyword>
<comment type="caution">
    <text evidence="18">The sequence shown here is derived from an EMBL/GenBank/DDBJ whole genome shotgun (WGS) entry which is preliminary data.</text>
</comment>
<evidence type="ECO:0000256" key="4">
    <source>
        <dbReference type="ARBA" id="ARBA00013035"/>
    </source>
</evidence>
<feature type="binding site" evidence="15">
    <location>
        <begin position="273"/>
        <end position="275"/>
    </location>
    <ligand>
        <name>substrate</name>
    </ligand>
</feature>
<dbReference type="Proteomes" id="UP000318529">
    <property type="component" value="Unassembled WGS sequence"/>
</dbReference>
<evidence type="ECO:0000259" key="17">
    <source>
        <dbReference type="PROSITE" id="PS50106"/>
    </source>
</evidence>
<evidence type="ECO:0000256" key="15">
    <source>
        <dbReference type="PIRSR" id="PIRSR611782-2"/>
    </source>
</evidence>
<organism evidence="18 19">
    <name type="scientific">Azospirillum brasilense</name>
    <dbReference type="NCBI Taxonomy" id="192"/>
    <lineage>
        <taxon>Bacteria</taxon>
        <taxon>Pseudomonadati</taxon>
        <taxon>Pseudomonadota</taxon>
        <taxon>Alphaproteobacteria</taxon>
        <taxon>Rhodospirillales</taxon>
        <taxon>Azospirillaceae</taxon>
        <taxon>Azospirillum</taxon>
    </lineage>
</organism>
<evidence type="ECO:0000256" key="8">
    <source>
        <dbReference type="ARBA" id="ARBA00022737"/>
    </source>
</evidence>
<evidence type="ECO:0000256" key="3">
    <source>
        <dbReference type="ARBA" id="ARBA00010541"/>
    </source>
</evidence>
<feature type="active site" description="Charge relay system" evidence="14">
    <location>
        <position position="171"/>
    </location>
</feature>
<comment type="subcellular location">
    <subcellularLocation>
        <location evidence="2">Periplasm</location>
    </subcellularLocation>
</comment>
<evidence type="ECO:0000256" key="6">
    <source>
        <dbReference type="ARBA" id="ARBA00022670"/>
    </source>
</evidence>
<dbReference type="SMART" id="SM00228">
    <property type="entry name" value="PDZ"/>
    <property type="match status" value="2"/>
</dbReference>
<keyword evidence="12" id="KW-0346">Stress response</keyword>
<feature type="active site" description="Charge relay system" evidence="14">
    <location>
        <position position="275"/>
    </location>
</feature>
<dbReference type="InterPro" id="IPR009003">
    <property type="entry name" value="Peptidase_S1_PA"/>
</dbReference>
<keyword evidence="9" id="KW-0574">Periplasm</keyword>
<dbReference type="NCBIfam" id="TIGR02037">
    <property type="entry name" value="degP_htrA_DO"/>
    <property type="match status" value="1"/>
</dbReference>
<dbReference type="InterPro" id="IPR036034">
    <property type="entry name" value="PDZ_sf"/>
</dbReference>
<dbReference type="CDD" id="cd10839">
    <property type="entry name" value="cpPDZ1_DegP-like"/>
    <property type="match status" value="1"/>
</dbReference>
<dbReference type="AlphaFoldDB" id="A0A560BTS4"/>
<evidence type="ECO:0000256" key="1">
    <source>
        <dbReference type="ARBA" id="ARBA00001772"/>
    </source>
</evidence>
<keyword evidence="6 18" id="KW-0645">Protease</keyword>
<feature type="region of interest" description="Disordered" evidence="16">
    <location>
        <begin position="100"/>
        <end position="127"/>
    </location>
</feature>
<dbReference type="FunFam" id="2.40.10.120:FF:000007">
    <property type="entry name" value="Periplasmic serine endoprotease DegP-like"/>
    <property type="match status" value="1"/>
</dbReference>
<keyword evidence="8" id="KW-0677">Repeat</keyword>
<protein>
    <recommendedName>
        <fullName evidence="5">Probable periplasmic serine endoprotease DegP-like</fullName>
        <ecNumber evidence="4">3.4.21.107</ecNumber>
    </recommendedName>
    <alternativeName>
        <fullName evidence="13">Protease Do</fullName>
    </alternativeName>
</protein>
<evidence type="ECO:0000256" key="10">
    <source>
        <dbReference type="ARBA" id="ARBA00022801"/>
    </source>
</evidence>
<dbReference type="EC" id="3.4.21.107" evidence="4"/>
<evidence type="ECO:0000256" key="9">
    <source>
        <dbReference type="ARBA" id="ARBA00022764"/>
    </source>
</evidence>
<dbReference type="GO" id="GO:0004252">
    <property type="term" value="F:serine-type endopeptidase activity"/>
    <property type="evidence" value="ECO:0007669"/>
    <property type="project" value="InterPro"/>
</dbReference>
<dbReference type="Gene3D" id="2.30.42.60">
    <property type="match status" value="1"/>
</dbReference>
<dbReference type="PROSITE" id="PS50106">
    <property type="entry name" value="PDZ"/>
    <property type="match status" value="2"/>
</dbReference>
<evidence type="ECO:0000256" key="12">
    <source>
        <dbReference type="ARBA" id="ARBA00023016"/>
    </source>
</evidence>
<dbReference type="GO" id="GO:0006508">
    <property type="term" value="P:proteolysis"/>
    <property type="evidence" value="ECO:0007669"/>
    <property type="project" value="UniProtKB-KW"/>
</dbReference>
<proteinExistence type="inferred from homology"/>
<dbReference type="InterPro" id="IPR001478">
    <property type="entry name" value="PDZ"/>
</dbReference>
<dbReference type="InterPro" id="IPR011782">
    <property type="entry name" value="Pept_S1C_Do"/>
</dbReference>
<evidence type="ECO:0000256" key="5">
    <source>
        <dbReference type="ARBA" id="ARBA00013958"/>
    </source>
</evidence>
<feature type="domain" description="PDZ" evidence="17">
    <location>
        <begin position="427"/>
        <end position="531"/>
    </location>
</feature>
<evidence type="ECO:0000256" key="16">
    <source>
        <dbReference type="SAM" id="MobiDB-lite"/>
    </source>
</evidence>
<feature type="region of interest" description="Disordered" evidence="16">
    <location>
        <begin position="1"/>
        <end position="34"/>
    </location>
</feature>
<feature type="active site" description="Charge relay system" evidence="14">
    <location>
        <position position="201"/>
    </location>
</feature>
<dbReference type="GO" id="GO:0042597">
    <property type="term" value="C:periplasmic space"/>
    <property type="evidence" value="ECO:0007669"/>
    <property type="project" value="UniProtKB-SubCell"/>
</dbReference>
<dbReference type="Pfam" id="PF13180">
    <property type="entry name" value="PDZ_2"/>
    <property type="match status" value="2"/>
</dbReference>
<feature type="compositionally biased region" description="Low complexity" evidence="16">
    <location>
        <begin position="139"/>
        <end position="150"/>
    </location>
</feature>
<accession>A0A560BTS4</accession>
<evidence type="ECO:0000256" key="14">
    <source>
        <dbReference type="PIRSR" id="PIRSR611782-1"/>
    </source>
</evidence>
<dbReference type="EMBL" id="VITH01000020">
    <property type="protein sequence ID" value="TWA76037.1"/>
    <property type="molecule type" value="Genomic_DNA"/>
</dbReference>
<evidence type="ECO:0000256" key="13">
    <source>
        <dbReference type="ARBA" id="ARBA00032850"/>
    </source>
</evidence>
<sequence length="546" mass="56897">MPRSIDRFRPRSGPVRRPAGLKTGLTSGSAPRSPVPTVSAGLFAAFLAFSPPAFAQDAGGGAAPAPAAPPLASVLPPNAPPTFADLADKQLDAVVFISTTQAPPQGGPQAGPRGPEMPGFPPGSPFEEFFREFRDRQRGQPQQPQQAPRPTAALGSGFIIDPAGFVVTNSHVVSEASEISVTLHDGTKLPAKLVGVDGPTDLAVLKVDSRKPLVAAPWGDSEALRVGDWVVAIGNPFGLGGSVTAGILSARQRDIQQGPYDDYLQTDASINRGNSGGPLYNLNGEVIGINTAIYSPTGGSVGIGFAIPSSVARPVVEQLRDHGQVRRGWLGVQVQSVTPDIAESLGMQEPAGALVTSVSPEGPAGKGGVRQGDVITRFNGESIEQMRELPRVVAATKIGSAVPLELVREGKPETVTVTVGELEPQEQVALSGSSGTPRPETTIDTKQVLGLTLSQLTPGLRDSFSINPDVEGVVVTEVGDASAASERGIEAGDVIVEAGQEPVKTPEDLNRLVDDARSQGRKTVLMLLSRDGDLRYVPMPIEDRKG</sequence>
<evidence type="ECO:0000256" key="2">
    <source>
        <dbReference type="ARBA" id="ARBA00004418"/>
    </source>
</evidence>
<dbReference type="PANTHER" id="PTHR22939:SF130">
    <property type="entry name" value="PERIPLASMIC SERINE ENDOPROTEASE DEGP-LIKE-RELATED"/>
    <property type="match status" value="1"/>
</dbReference>
<reference evidence="18 19" key="1">
    <citation type="submission" date="2019-06" db="EMBL/GenBank/DDBJ databases">
        <title>Genomic Encyclopedia of Type Strains, Phase IV (KMG-V): Genome sequencing to study the core and pangenomes of soil and plant-associated prokaryotes.</title>
        <authorList>
            <person name="Whitman W."/>
        </authorList>
    </citation>
    <scope>NUCLEOTIDE SEQUENCE [LARGE SCALE GENOMIC DNA]</scope>
    <source>
        <strain evidence="18 19">BR 11650</strain>
    </source>
</reference>
<dbReference type="PANTHER" id="PTHR22939">
    <property type="entry name" value="SERINE PROTEASE FAMILY S1C HTRA-RELATED"/>
    <property type="match status" value="1"/>
</dbReference>
<evidence type="ECO:0000313" key="19">
    <source>
        <dbReference type="Proteomes" id="UP000318529"/>
    </source>
</evidence>
<keyword evidence="11" id="KW-0720">Serine protease</keyword>
<dbReference type="PRINTS" id="PR00834">
    <property type="entry name" value="PROTEASES2C"/>
</dbReference>
<feature type="binding site" evidence="15">
    <location>
        <position position="171"/>
    </location>
    <ligand>
        <name>substrate</name>
    </ligand>
</feature>
<evidence type="ECO:0000313" key="18">
    <source>
        <dbReference type="EMBL" id="TWA76037.1"/>
    </source>
</evidence>
<feature type="domain" description="PDZ" evidence="17">
    <location>
        <begin position="315"/>
        <end position="410"/>
    </location>
</feature>
<gene>
    <name evidence="18" type="ORF">FBZ83_12025</name>
</gene>
<comment type="catalytic activity">
    <reaction evidence="1">
        <text>Acts on substrates that are at least partially unfolded. The cleavage site P1 residue is normally between a pair of hydrophobic residues, such as Val-|-Val.</text>
        <dbReference type="EC" id="3.4.21.107"/>
    </reaction>
</comment>